<evidence type="ECO:0000313" key="2">
    <source>
        <dbReference type="Proteomes" id="UP001151760"/>
    </source>
</evidence>
<evidence type="ECO:0000313" key="1">
    <source>
        <dbReference type="EMBL" id="GJT12172.1"/>
    </source>
</evidence>
<dbReference type="Gene3D" id="3.40.50.300">
    <property type="entry name" value="P-loop containing nucleotide triphosphate hydrolases"/>
    <property type="match status" value="1"/>
</dbReference>
<dbReference type="EMBL" id="BQNB010013126">
    <property type="protein sequence ID" value="GJT12172.1"/>
    <property type="molecule type" value="Genomic_DNA"/>
</dbReference>
<comment type="caution">
    <text evidence="1">The sequence shown here is derived from an EMBL/GenBank/DDBJ whole genome shotgun (WGS) entry which is preliminary data.</text>
</comment>
<dbReference type="Proteomes" id="UP001151760">
    <property type="component" value="Unassembled WGS sequence"/>
</dbReference>
<reference evidence="1" key="1">
    <citation type="journal article" date="2022" name="Int. J. Mol. Sci.">
        <title>Draft Genome of Tanacetum Coccineum: Genomic Comparison of Closely Related Tanacetum-Family Plants.</title>
        <authorList>
            <person name="Yamashiro T."/>
            <person name="Shiraishi A."/>
            <person name="Nakayama K."/>
            <person name="Satake H."/>
        </authorList>
    </citation>
    <scope>NUCLEOTIDE SEQUENCE</scope>
</reference>
<sequence length="269" mass="30202">MKKPKTDNKDNEIPVKETPPLIKENSSLIRQINSHFEKPFEIVSKLQHMKTLEQPLLYPKIVVLGDSNTYVMSVVNQLIGTQIPGTSSLVVPLILKLEKDPLDDPKSYYVISYDTVDNQHEETKFTENLSEELRKAAQTMLNHKFLMTNHCQGDCVYLNVTSAGKDLNLQKSTKVLAEFDQSGKRTVSVVAYDDNCSEDSLLRFTSIIHTKKPLGYVLIILKAGVSTDIDEGSSLYDYVKAECYGYGPTTFATIPRDKSGVSRATCRWG</sequence>
<gene>
    <name evidence="1" type="ORF">Tco_0859214</name>
</gene>
<name>A0ABQ5BEB8_9ASTR</name>
<keyword evidence="2" id="KW-1185">Reference proteome</keyword>
<dbReference type="InterPro" id="IPR027417">
    <property type="entry name" value="P-loop_NTPase"/>
</dbReference>
<accession>A0ABQ5BEB8</accession>
<reference evidence="1" key="2">
    <citation type="submission" date="2022-01" db="EMBL/GenBank/DDBJ databases">
        <authorList>
            <person name="Yamashiro T."/>
            <person name="Shiraishi A."/>
            <person name="Satake H."/>
            <person name="Nakayama K."/>
        </authorList>
    </citation>
    <scope>NUCLEOTIDE SEQUENCE</scope>
</reference>
<organism evidence="1 2">
    <name type="scientific">Tanacetum coccineum</name>
    <dbReference type="NCBI Taxonomy" id="301880"/>
    <lineage>
        <taxon>Eukaryota</taxon>
        <taxon>Viridiplantae</taxon>
        <taxon>Streptophyta</taxon>
        <taxon>Embryophyta</taxon>
        <taxon>Tracheophyta</taxon>
        <taxon>Spermatophyta</taxon>
        <taxon>Magnoliopsida</taxon>
        <taxon>eudicotyledons</taxon>
        <taxon>Gunneridae</taxon>
        <taxon>Pentapetalae</taxon>
        <taxon>asterids</taxon>
        <taxon>campanulids</taxon>
        <taxon>Asterales</taxon>
        <taxon>Asteraceae</taxon>
        <taxon>Asteroideae</taxon>
        <taxon>Anthemideae</taxon>
        <taxon>Anthemidinae</taxon>
        <taxon>Tanacetum</taxon>
    </lineage>
</organism>
<proteinExistence type="predicted"/>
<protein>
    <submittedName>
        <fullName evidence="1">Uncharacterized protein</fullName>
    </submittedName>
</protein>